<evidence type="ECO:0000313" key="3">
    <source>
        <dbReference type="EMBL" id="WPB07244.1"/>
    </source>
</evidence>
<evidence type="ECO:0008006" key="5">
    <source>
        <dbReference type="Google" id="ProtNLM"/>
    </source>
</evidence>
<evidence type="ECO:0000256" key="2">
    <source>
        <dbReference type="SAM" id="SignalP"/>
    </source>
</evidence>
<feature type="signal peptide" evidence="2">
    <location>
        <begin position="1"/>
        <end position="19"/>
    </location>
</feature>
<keyword evidence="4" id="KW-1185">Reference proteome</keyword>
<reference evidence="3 4" key="1">
    <citation type="submission" date="2023-09" db="EMBL/GenBank/DDBJ databases">
        <title>Complete-Gapless Cercospora beticola genome.</title>
        <authorList>
            <person name="Wyatt N.A."/>
            <person name="Spanner R.E."/>
            <person name="Bolton M.D."/>
        </authorList>
    </citation>
    <scope>NUCLEOTIDE SEQUENCE [LARGE SCALE GENOMIC DNA]</scope>
    <source>
        <strain evidence="3">Cb09-40</strain>
    </source>
</reference>
<dbReference type="InterPro" id="IPR024079">
    <property type="entry name" value="MetalloPept_cat_dom_sf"/>
</dbReference>
<keyword evidence="2" id="KW-0732">Signal</keyword>
<gene>
    <name evidence="3" type="ORF">RHO25_011905</name>
</gene>
<evidence type="ECO:0000256" key="1">
    <source>
        <dbReference type="SAM" id="MobiDB-lite"/>
    </source>
</evidence>
<proteinExistence type="predicted"/>
<dbReference type="GeneID" id="35434329"/>
<evidence type="ECO:0000313" key="4">
    <source>
        <dbReference type="Proteomes" id="UP001302367"/>
    </source>
</evidence>
<organism evidence="3 4">
    <name type="scientific">Cercospora beticola</name>
    <name type="common">Sugarbeet leaf spot fungus</name>
    <dbReference type="NCBI Taxonomy" id="122368"/>
    <lineage>
        <taxon>Eukaryota</taxon>
        <taxon>Fungi</taxon>
        <taxon>Dikarya</taxon>
        <taxon>Ascomycota</taxon>
        <taxon>Pezizomycotina</taxon>
        <taxon>Dothideomycetes</taxon>
        <taxon>Dothideomycetidae</taxon>
        <taxon>Mycosphaerellales</taxon>
        <taxon>Mycosphaerellaceae</taxon>
        <taxon>Cercospora</taxon>
    </lineage>
</organism>
<sequence length="701" mass="77567">MTLLHIFICISYNILVISATPITAGSWQLHQHSELYAGSRRAEGSSASSGSQLHPLDYAPDFSKDPFPPYPPVHQLDGSNYTADNWRNTRLFGFRGCGEDEQFAIIEAWDDFYTLAQQKGLYQNTDWNSQAAREIWGHSSATPISDEIKNQIQHIYQSAQQMYDGWFWPPDYPRPGFGWQYLWIRVACSPAGDDAGICRDKPKPPQDCIGGEPPAEDEGGEMEAYTDNSDSGDWPTIIFCNQFFTYKSLEEVKTQIKQGSLNPQDLEAYQNRVRVMFHEVTHMDYFMGSPKKVPFVDDLRIDLRYKGFKKEDKNIPCYGPQYTKTLANYDRGKPGFFTQRNADSYAWFAMAKWAEQEFGSYPTQPVVTAAPLRAPKPSRGKKLQDVSDATDVTASVTGDQPEKPKFPIPSCPGVIRPETTSIDIARTGNATCSNKDVISGIPFNVFSSTDTNVYGQFCFRANLKSPVSWTVDAHGSQKLTQHALEKRTPPPNPRAYEPYSFDLEWHPESNVDGCRQTIASCLHAFAALADSPCGHQGGQQNVMTSKGEFLIPQCGKYSYTIRGKDEVSALPPKPPSSAPPAVPSVGAQQCHAAFSGHGNIDGASQAAFAEEACAKAKGRTIRSGDPESNIHHNPVEFPEYIYDVYWTEGCKSDDGNGMDAGGSGDQSCASLLTNNYKNCNNGGVGGKIQIGCLTYDFNVKR</sequence>
<feature type="region of interest" description="Disordered" evidence="1">
    <location>
        <begin position="202"/>
        <end position="229"/>
    </location>
</feature>
<dbReference type="Gene3D" id="3.40.390.10">
    <property type="entry name" value="Collagenase (Catalytic Domain)"/>
    <property type="match status" value="1"/>
</dbReference>
<feature type="region of interest" description="Disordered" evidence="1">
    <location>
        <begin position="372"/>
        <end position="412"/>
    </location>
</feature>
<protein>
    <recommendedName>
        <fullName evidence="5">Lysine-specific metallo-endopeptidase domain-containing protein</fullName>
    </recommendedName>
</protein>
<dbReference type="EMBL" id="CP134191">
    <property type="protein sequence ID" value="WPB07244.1"/>
    <property type="molecule type" value="Genomic_DNA"/>
</dbReference>
<dbReference type="Proteomes" id="UP001302367">
    <property type="component" value="Chromosome 8"/>
</dbReference>
<feature type="chain" id="PRO_5045269698" description="Lysine-specific metallo-endopeptidase domain-containing protein" evidence="2">
    <location>
        <begin position="20"/>
        <end position="701"/>
    </location>
</feature>
<accession>A0ABZ0P5U4</accession>
<name>A0ABZ0P5U4_CERBT</name>
<dbReference type="RefSeq" id="XP_023454735.2">
    <property type="nucleotide sequence ID" value="XM_023603318.2"/>
</dbReference>